<dbReference type="InterPro" id="IPR029058">
    <property type="entry name" value="AB_hydrolase_fold"/>
</dbReference>
<evidence type="ECO:0000313" key="4">
    <source>
        <dbReference type="Proteomes" id="UP000272412"/>
    </source>
</evidence>
<feature type="domain" description="AB hydrolase-1" evidence="2">
    <location>
        <begin position="65"/>
        <end position="163"/>
    </location>
</feature>
<feature type="signal peptide" evidence="1">
    <location>
        <begin position="1"/>
        <end position="19"/>
    </location>
</feature>
<accession>A0A3N4MW89</accession>
<dbReference type="InterPro" id="IPR000073">
    <property type="entry name" value="AB_hydrolase_1"/>
</dbReference>
<dbReference type="SUPFAM" id="SSF53474">
    <property type="entry name" value="alpha/beta-Hydrolases"/>
    <property type="match status" value="1"/>
</dbReference>
<keyword evidence="3" id="KW-0378">Hydrolase</keyword>
<organism evidence="3 4">
    <name type="scientific">Neisseria weixii</name>
    <dbReference type="NCBI Taxonomy" id="1853276"/>
    <lineage>
        <taxon>Bacteria</taxon>
        <taxon>Pseudomonadati</taxon>
        <taxon>Pseudomonadota</taxon>
        <taxon>Betaproteobacteria</taxon>
        <taxon>Neisseriales</taxon>
        <taxon>Neisseriaceae</taxon>
        <taxon>Neisseria</taxon>
    </lineage>
</organism>
<dbReference type="EMBL" id="RPFL01000013">
    <property type="protein sequence ID" value="RPD87438.1"/>
    <property type="molecule type" value="Genomic_DNA"/>
</dbReference>
<dbReference type="PANTHER" id="PTHR43433:SF5">
    <property type="entry name" value="AB HYDROLASE-1 DOMAIN-CONTAINING PROTEIN"/>
    <property type="match status" value="1"/>
</dbReference>
<protein>
    <submittedName>
        <fullName evidence="3">Alpha/beta hydrolase</fullName>
    </submittedName>
</protein>
<dbReference type="PANTHER" id="PTHR43433">
    <property type="entry name" value="HYDROLASE, ALPHA/BETA FOLD FAMILY PROTEIN"/>
    <property type="match status" value="1"/>
</dbReference>
<name>A0A3N4MW89_9NEIS</name>
<evidence type="ECO:0000256" key="1">
    <source>
        <dbReference type="SAM" id="SignalP"/>
    </source>
</evidence>
<sequence>MKTFTTLLMAALFATAAHAEPLRYFGQTEQSYQSSTDYGNTTTSGRYAVSDGSKIYYEVYGQGKPVVVLHGGMVGSTAEMSEFIDRLRPQRQVIAISTRGHGKSESNKVLPTYAQKAKDTATVLRQLGISQADFLGFSDGAYTALQFAADYPTQSGKIIAIGAGEWKRGFIQGGTKERAPFAVLQKLDPAYWAQQQTIRPNPQRTAQWVAQQNAAYNQAEFGAETFSRVQSPVLLVVGEDDQNAPLDTVIAYKMLPNADLAVIPNTPHPTFAVNFPAVWASVEPFLNR</sequence>
<keyword evidence="1" id="KW-0732">Signal</keyword>
<dbReference type="RefSeq" id="WP_123804158.1">
    <property type="nucleotide sequence ID" value="NZ_RPFL01000013.1"/>
</dbReference>
<comment type="caution">
    <text evidence="3">The sequence shown here is derived from an EMBL/GenBank/DDBJ whole genome shotgun (WGS) entry which is preliminary data.</text>
</comment>
<gene>
    <name evidence="3" type="ORF">EGK74_05840</name>
</gene>
<dbReference type="InterPro" id="IPR050471">
    <property type="entry name" value="AB_hydrolase"/>
</dbReference>
<evidence type="ECO:0000313" key="3">
    <source>
        <dbReference type="EMBL" id="RPD87438.1"/>
    </source>
</evidence>
<dbReference type="Pfam" id="PF00561">
    <property type="entry name" value="Abhydrolase_1"/>
    <property type="match status" value="1"/>
</dbReference>
<keyword evidence="4" id="KW-1185">Reference proteome</keyword>
<reference evidence="3 4" key="1">
    <citation type="submission" date="2018-11" db="EMBL/GenBank/DDBJ databases">
        <title>Neisseria weixii sp. nov. isolated from the rectal contents of plateau pika (Ochotona cruzoniae).</title>
        <authorList>
            <person name="Zhang G."/>
        </authorList>
    </citation>
    <scope>NUCLEOTIDE SEQUENCE [LARGE SCALE GENOMIC DNA]</scope>
    <source>
        <strain evidence="3 4">10009</strain>
    </source>
</reference>
<dbReference type="Gene3D" id="3.40.50.1820">
    <property type="entry name" value="alpha/beta hydrolase"/>
    <property type="match status" value="1"/>
</dbReference>
<dbReference type="AlphaFoldDB" id="A0A3N4MW89"/>
<proteinExistence type="predicted"/>
<dbReference type="OrthoDB" id="9780765at2"/>
<dbReference type="GO" id="GO:0016787">
    <property type="term" value="F:hydrolase activity"/>
    <property type="evidence" value="ECO:0007669"/>
    <property type="project" value="UniProtKB-KW"/>
</dbReference>
<dbReference type="Proteomes" id="UP000272412">
    <property type="component" value="Unassembled WGS sequence"/>
</dbReference>
<evidence type="ECO:0000259" key="2">
    <source>
        <dbReference type="Pfam" id="PF00561"/>
    </source>
</evidence>
<feature type="chain" id="PRO_5018111934" evidence="1">
    <location>
        <begin position="20"/>
        <end position="288"/>
    </location>
</feature>